<dbReference type="Gene3D" id="3.50.50.60">
    <property type="entry name" value="FAD/NAD(P)-binding domain"/>
    <property type="match status" value="1"/>
</dbReference>
<keyword evidence="2" id="KW-1185">Reference proteome</keyword>
<proteinExistence type="predicted"/>
<dbReference type="EMBL" id="BAAAQQ010000007">
    <property type="protein sequence ID" value="GAA2121238.1"/>
    <property type="molecule type" value="Genomic_DNA"/>
</dbReference>
<dbReference type="RefSeq" id="WP_344303090.1">
    <property type="nucleotide sequence ID" value="NZ_BAAAQQ010000007.1"/>
</dbReference>
<dbReference type="Pfam" id="PF13450">
    <property type="entry name" value="NAD_binding_8"/>
    <property type="match status" value="1"/>
</dbReference>
<dbReference type="InterPro" id="IPR036188">
    <property type="entry name" value="FAD/NAD-bd_sf"/>
</dbReference>
<sequence>MTQLLDADYLVVGAGAMGMGFTDALVERADVKVVMVDRRHGVGGHWLEAYPFVRLHQSSSFYGVASTVLGGRRKQTTGPEVGLDERADQPKICAYFSDVLADRLVGSGKVELLTGTDYVGDRTLVSRVSGKTFTVPERCRVVDARYLSPDIPAELPPRFEVGDGASVIPINDVVHLQEAPSQYVVVGSGKTATDAIVWLLGRGVDPDDVCWVRPRDPWMLNRALIQPDRLIYLGMFADLLEAAASAPTLPDLFLRLEELGIMLRLDPAVTPTMAKSPTLGVWELELLRSIENVVRHGHLKAVERGRLDFADGPVPVAQDAVVVNCAADGLKNPPRLPIWEPGKITIQPVRAGFPCFGAAVTGYVEATRDDDADKNRLCAPSSYGNSLEQWAAMNVLGVRNMGALGAEPDLQEFADTVALNPSGVPSDHASSPELDAVRARLRAHVGPGIERLAQLSDLGR</sequence>
<reference evidence="1 2" key="1">
    <citation type="journal article" date="2019" name="Int. J. Syst. Evol. Microbiol.">
        <title>The Global Catalogue of Microorganisms (GCM) 10K type strain sequencing project: providing services to taxonomists for standard genome sequencing and annotation.</title>
        <authorList>
            <consortium name="The Broad Institute Genomics Platform"/>
            <consortium name="The Broad Institute Genome Sequencing Center for Infectious Disease"/>
            <person name="Wu L."/>
            <person name="Ma J."/>
        </authorList>
    </citation>
    <scope>NUCLEOTIDE SEQUENCE [LARGE SCALE GENOMIC DNA]</scope>
    <source>
        <strain evidence="1 2">JCM 16021</strain>
    </source>
</reference>
<organism evidence="1 2">
    <name type="scientific">Nocardioides bigeumensis</name>
    <dbReference type="NCBI Taxonomy" id="433657"/>
    <lineage>
        <taxon>Bacteria</taxon>
        <taxon>Bacillati</taxon>
        <taxon>Actinomycetota</taxon>
        <taxon>Actinomycetes</taxon>
        <taxon>Propionibacteriales</taxon>
        <taxon>Nocardioidaceae</taxon>
        <taxon>Nocardioides</taxon>
    </lineage>
</organism>
<comment type="caution">
    <text evidence="1">The sequence shown here is derived from an EMBL/GenBank/DDBJ whole genome shotgun (WGS) entry which is preliminary data.</text>
</comment>
<evidence type="ECO:0000313" key="2">
    <source>
        <dbReference type="Proteomes" id="UP001500575"/>
    </source>
</evidence>
<accession>A0ABN2Y3N0</accession>
<dbReference type="SUPFAM" id="SSF51905">
    <property type="entry name" value="FAD/NAD(P)-binding domain"/>
    <property type="match status" value="1"/>
</dbReference>
<dbReference type="Proteomes" id="UP001500575">
    <property type="component" value="Unassembled WGS sequence"/>
</dbReference>
<evidence type="ECO:0000313" key="1">
    <source>
        <dbReference type="EMBL" id="GAA2121238.1"/>
    </source>
</evidence>
<gene>
    <name evidence="1" type="ORF">GCM10009843_15320</name>
</gene>
<name>A0ABN2Y3N0_9ACTN</name>
<protein>
    <submittedName>
        <fullName evidence="1">NAD(P)/FAD-dependent oxidoreductase</fullName>
    </submittedName>
</protein>